<organism evidence="4 5">
    <name type="scientific">Fluviicola chungangensis</name>
    <dbReference type="NCBI Taxonomy" id="2597671"/>
    <lineage>
        <taxon>Bacteria</taxon>
        <taxon>Pseudomonadati</taxon>
        <taxon>Bacteroidota</taxon>
        <taxon>Flavobacteriia</taxon>
        <taxon>Flavobacteriales</taxon>
        <taxon>Crocinitomicaceae</taxon>
        <taxon>Fluviicola</taxon>
    </lineage>
</organism>
<dbReference type="CDD" id="cd17534">
    <property type="entry name" value="REC_DC-like"/>
    <property type="match status" value="1"/>
</dbReference>
<feature type="domain" description="HTH LytTR-type" evidence="3">
    <location>
        <begin position="144"/>
        <end position="243"/>
    </location>
</feature>
<feature type="modified residue" description="4-aspartylphosphate" evidence="1">
    <location>
        <position position="55"/>
    </location>
</feature>
<dbReference type="RefSeq" id="WP_144333876.1">
    <property type="nucleotide sequence ID" value="NZ_VLPL01000007.1"/>
</dbReference>
<dbReference type="PANTHER" id="PTHR37299">
    <property type="entry name" value="TRANSCRIPTIONAL REGULATOR-RELATED"/>
    <property type="match status" value="1"/>
</dbReference>
<dbReference type="InterPro" id="IPR007492">
    <property type="entry name" value="LytTR_DNA-bd_dom"/>
</dbReference>
<sequence>MTKPTIFIVEDEPIIADFLAQCLSDEGFECLGIADSFEDTKKQLMHHIPDLFLLDINLGLGPDGVDLAHFINQQINKPFLFVTSNTDPQTLERVKLTNPSGFVMKPFKKLELVTQIELAWYAYQVRMSNNQVDFANSVLANTHFFIKDKQKLIKLAYSDITYAEACDNYSILHTNDSKFIVSYSLKHVEAKLPVQEFLRVHRSYMINITQISQINPKSLVLIDGKEIPVSEAHRSELLKRVNLF</sequence>
<dbReference type="GO" id="GO:0000156">
    <property type="term" value="F:phosphorelay response regulator activity"/>
    <property type="evidence" value="ECO:0007669"/>
    <property type="project" value="InterPro"/>
</dbReference>
<dbReference type="Pfam" id="PF04397">
    <property type="entry name" value="LytTR"/>
    <property type="match status" value="1"/>
</dbReference>
<feature type="domain" description="Response regulatory" evidence="2">
    <location>
        <begin position="5"/>
        <end position="120"/>
    </location>
</feature>
<reference evidence="4 5" key="1">
    <citation type="submission" date="2019-07" db="EMBL/GenBank/DDBJ databases">
        <authorList>
            <person name="Huq M.A."/>
        </authorList>
    </citation>
    <scope>NUCLEOTIDE SEQUENCE [LARGE SCALE GENOMIC DNA]</scope>
    <source>
        <strain evidence="4 5">MAH-3</strain>
    </source>
</reference>
<dbReference type="Proteomes" id="UP000316008">
    <property type="component" value="Unassembled WGS sequence"/>
</dbReference>
<evidence type="ECO:0000259" key="2">
    <source>
        <dbReference type="PROSITE" id="PS50110"/>
    </source>
</evidence>
<proteinExistence type="predicted"/>
<dbReference type="Gene3D" id="2.40.50.1020">
    <property type="entry name" value="LytTr DNA-binding domain"/>
    <property type="match status" value="1"/>
</dbReference>
<dbReference type="SMART" id="SM00448">
    <property type="entry name" value="REC"/>
    <property type="match status" value="1"/>
</dbReference>
<dbReference type="AlphaFoldDB" id="A0A556MP93"/>
<dbReference type="InterPro" id="IPR046947">
    <property type="entry name" value="LytR-like"/>
</dbReference>
<keyword evidence="1" id="KW-0597">Phosphoprotein</keyword>
<dbReference type="PROSITE" id="PS50930">
    <property type="entry name" value="HTH_LYTTR"/>
    <property type="match status" value="1"/>
</dbReference>
<dbReference type="InterPro" id="IPR011006">
    <property type="entry name" value="CheY-like_superfamily"/>
</dbReference>
<dbReference type="Gene3D" id="3.40.50.2300">
    <property type="match status" value="1"/>
</dbReference>
<dbReference type="SUPFAM" id="SSF52172">
    <property type="entry name" value="CheY-like"/>
    <property type="match status" value="1"/>
</dbReference>
<keyword evidence="5" id="KW-1185">Reference proteome</keyword>
<dbReference type="OrthoDB" id="2962330at2"/>
<dbReference type="GO" id="GO:0003677">
    <property type="term" value="F:DNA binding"/>
    <property type="evidence" value="ECO:0007669"/>
    <property type="project" value="InterPro"/>
</dbReference>
<protein>
    <submittedName>
        <fullName evidence="4">Response regulator transcription factor</fullName>
    </submittedName>
</protein>
<dbReference type="InterPro" id="IPR001789">
    <property type="entry name" value="Sig_transdc_resp-reg_receiver"/>
</dbReference>
<dbReference type="Pfam" id="PF00072">
    <property type="entry name" value="Response_reg"/>
    <property type="match status" value="1"/>
</dbReference>
<dbReference type="PROSITE" id="PS50110">
    <property type="entry name" value="RESPONSE_REGULATORY"/>
    <property type="match status" value="1"/>
</dbReference>
<dbReference type="SMART" id="SM00850">
    <property type="entry name" value="LytTR"/>
    <property type="match status" value="1"/>
</dbReference>
<evidence type="ECO:0000313" key="4">
    <source>
        <dbReference type="EMBL" id="TSJ41618.1"/>
    </source>
</evidence>
<name>A0A556MP93_9FLAO</name>
<evidence type="ECO:0000313" key="5">
    <source>
        <dbReference type="Proteomes" id="UP000316008"/>
    </source>
</evidence>
<comment type="caution">
    <text evidence="4">The sequence shown here is derived from an EMBL/GenBank/DDBJ whole genome shotgun (WGS) entry which is preliminary data.</text>
</comment>
<evidence type="ECO:0000259" key="3">
    <source>
        <dbReference type="PROSITE" id="PS50930"/>
    </source>
</evidence>
<gene>
    <name evidence="4" type="ORF">FO442_14250</name>
</gene>
<evidence type="ECO:0000256" key="1">
    <source>
        <dbReference type="PROSITE-ProRule" id="PRU00169"/>
    </source>
</evidence>
<accession>A0A556MP93</accession>
<dbReference type="EMBL" id="VLPL01000007">
    <property type="protein sequence ID" value="TSJ41618.1"/>
    <property type="molecule type" value="Genomic_DNA"/>
</dbReference>
<dbReference type="PANTHER" id="PTHR37299:SF1">
    <property type="entry name" value="STAGE 0 SPORULATION PROTEIN A HOMOLOG"/>
    <property type="match status" value="1"/>
</dbReference>